<evidence type="ECO:0000313" key="2">
    <source>
        <dbReference type="Proteomes" id="UP001172159"/>
    </source>
</evidence>
<reference evidence="1" key="1">
    <citation type="submission" date="2023-06" db="EMBL/GenBank/DDBJ databases">
        <title>Genome-scale phylogeny and comparative genomics of the fungal order Sordariales.</title>
        <authorList>
            <consortium name="Lawrence Berkeley National Laboratory"/>
            <person name="Hensen N."/>
            <person name="Bonometti L."/>
            <person name="Westerberg I."/>
            <person name="Brannstrom I.O."/>
            <person name="Guillou S."/>
            <person name="Cros-Aarteil S."/>
            <person name="Calhoun S."/>
            <person name="Haridas S."/>
            <person name="Kuo A."/>
            <person name="Mondo S."/>
            <person name="Pangilinan J."/>
            <person name="Riley R."/>
            <person name="Labutti K."/>
            <person name="Andreopoulos B."/>
            <person name="Lipzen A."/>
            <person name="Chen C."/>
            <person name="Yanf M."/>
            <person name="Daum C."/>
            <person name="Ng V."/>
            <person name="Clum A."/>
            <person name="Steindorff A."/>
            <person name="Ohm R."/>
            <person name="Martin F."/>
            <person name="Silar P."/>
            <person name="Natvig D."/>
            <person name="Lalanne C."/>
            <person name="Gautier V."/>
            <person name="Ament-Velasquez S.L."/>
            <person name="Kruys A."/>
            <person name="Hutchinson M.I."/>
            <person name="Powell A.J."/>
            <person name="Barry K."/>
            <person name="Miller A.N."/>
            <person name="Grigoriev I.V."/>
            <person name="Debuchy R."/>
            <person name="Gladieux P."/>
            <person name="Thoren M.H."/>
            <person name="Johannesson H."/>
        </authorList>
    </citation>
    <scope>NUCLEOTIDE SEQUENCE</scope>
    <source>
        <strain evidence="1">CBS 540.89</strain>
    </source>
</reference>
<protein>
    <submittedName>
        <fullName evidence="1">Uncharacterized protein</fullName>
    </submittedName>
</protein>
<sequence>MIMVLWGGFQGMSLLLVGVCCLLLLLLFAVCCCWDGCWSRALITHHRQAQRLFPFRITESSDWWQCKHLSPAHSGASRGDPDGQPR</sequence>
<comment type="caution">
    <text evidence="1">The sequence shown here is derived from an EMBL/GenBank/DDBJ whole genome shotgun (WGS) entry which is preliminary data.</text>
</comment>
<dbReference type="AlphaFoldDB" id="A0AA40EMI5"/>
<accession>A0AA40EMI5</accession>
<organism evidence="1 2">
    <name type="scientific">Apiosordaria backusii</name>
    <dbReference type="NCBI Taxonomy" id="314023"/>
    <lineage>
        <taxon>Eukaryota</taxon>
        <taxon>Fungi</taxon>
        <taxon>Dikarya</taxon>
        <taxon>Ascomycota</taxon>
        <taxon>Pezizomycotina</taxon>
        <taxon>Sordariomycetes</taxon>
        <taxon>Sordariomycetidae</taxon>
        <taxon>Sordariales</taxon>
        <taxon>Lasiosphaeriaceae</taxon>
        <taxon>Apiosordaria</taxon>
    </lineage>
</organism>
<keyword evidence="2" id="KW-1185">Reference proteome</keyword>
<proteinExistence type="predicted"/>
<dbReference type="Proteomes" id="UP001172159">
    <property type="component" value="Unassembled WGS sequence"/>
</dbReference>
<gene>
    <name evidence="1" type="ORF">B0T21DRAFT_123929</name>
</gene>
<name>A0AA40EMI5_9PEZI</name>
<dbReference type="EMBL" id="JAUKTV010000003">
    <property type="protein sequence ID" value="KAK0742074.1"/>
    <property type="molecule type" value="Genomic_DNA"/>
</dbReference>
<evidence type="ECO:0000313" key="1">
    <source>
        <dbReference type="EMBL" id="KAK0742074.1"/>
    </source>
</evidence>